<proteinExistence type="predicted"/>
<dbReference type="RefSeq" id="WP_264773016.1">
    <property type="nucleotide sequence ID" value="NZ_JAPDOG010000021.1"/>
</dbReference>
<evidence type="ECO:0000313" key="2">
    <source>
        <dbReference type="Proteomes" id="UP001207582"/>
    </source>
</evidence>
<reference evidence="1 2" key="1">
    <citation type="submission" date="2022-10" db="EMBL/GenBank/DDBJ databases">
        <title>Defluviimonas sp. CAU 1641 isolated from mud.</title>
        <authorList>
            <person name="Kim W."/>
        </authorList>
    </citation>
    <scope>NUCLEOTIDE SEQUENCE [LARGE SCALE GENOMIC DNA]</scope>
    <source>
        <strain evidence="1 2">CAU 1641</strain>
    </source>
</reference>
<protein>
    <submittedName>
        <fullName evidence="1">Uncharacterized protein</fullName>
    </submittedName>
</protein>
<gene>
    <name evidence="1" type="ORF">OM960_18690</name>
</gene>
<sequence>MTAETPAESIWPDFDAAMRHLVPDLHPQAIVYAVDAGEPDAVNTKLDAALVIDGKIVPGTERGRLVERAWLAEFCGRFRAEADRVPGEDGLAP</sequence>
<evidence type="ECO:0000313" key="1">
    <source>
        <dbReference type="EMBL" id="MCW3783571.1"/>
    </source>
</evidence>
<organism evidence="1 2">
    <name type="scientific">Defluviimonas salinarum</name>
    <dbReference type="NCBI Taxonomy" id="2992147"/>
    <lineage>
        <taxon>Bacteria</taxon>
        <taxon>Pseudomonadati</taxon>
        <taxon>Pseudomonadota</taxon>
        <taxon>Alphaproteobacteria</taxon>
        <taxon>Rhodobacterales</taxon>
        <taxon>Paracoccaceae</taxon>
        <taxon>Albidovulum</taxon>
    </lineage>
</organism>
<dbReference type="Proteomes" id="UP001207582">
    <property type="component" value="Unassembled WGS sequence"/>
</dbReference>
<name>A0ABT3J7A7_9RHOB</name>
<dbReference type="EMBL" id="JAPDOG010000021">
    <property type="protein sequence ID" value="MCW3783571.1"/>
    <property type="molecule type" value="Genomic_DNA"/>
</dbReference>
<keyword evidence="2" id="KW-1185">Reference proteome</keyword>
<comment type="caution">
    <text evidence="1">The sequence shown here is derived from an EMBL/GenBank/DDBJ whole genome shotgun (WGS) entry which is preliminary data.</text>
</comment>
<accession>A0ABT3J7A7</accession>